<comment type="caution">
    <text evidence="1">The sequence shown here is derived from an EMBL/GenBank/DDBJ whole genome shotgun (WGS) entry which is preliminary data.</text>
</comment>
<organism evidence="1 2">
    <name type="scientific">Acinetobacter proteolyticus</name>
    <dbReference type="NCBI Taxonomy" id="1776741"/>
    <lineage>
        <taxon>Bacteria</taxon>
        <taxon>Pseudomonadati</taxon>
        <taxon>Pseudomonadota</taxon>
        <taxon>Gammaproteobacteria</taxon>
        <taxon>Moraxellales</taxon>
        <taxon>Moraxellaceae</taxon>
        <taxon>Acinetobacter</taxon>
    </lineage>
</organism>
<dbReference type="Proteomes" id="UP000233553">
    <property type="component" value="Unassembled WGS sequence"/>
</dbReference>
<dbReference type="AlphaFoldDB" id="A0A2N0WAP9"/>
<name>A0A2N0WAP9_9GAMM</name>
<dbReference type="EMBL" id="PISJ01000020">
    <property type="protein sequence ID" value="PKF31555.1"/>
    <property type="molecule type" value="Genomic_DNA"/>
</dbReference>
<sequence length="93" mass="11138">MNFKIKKYIESYFKSLNEYEDITLFFIFLIEVKDNNFLDKNGLYNILLGLSKEIEQESIFYAILTDTMDYFVDFHPELLEGSDEYCFIKSLNT</sequence>
<evidence type="ECO:0000313" key="1">
    <source>
        <dbReference type="EMBL" id="PKF31555.1"/>
    </source>
</evidence>
<dbReference type="RefSeq" id="WP_101237330.1">
    <property type="nucleotide sequence ID" value="NZ_JBCNKA010000005.1"/>
</dbReference>
<gene>
    <name evidence="1" type="ORF">CW311_17585</name>
</gene>
<protein>
    <submittedName>
        <fullName evidence="1">Uncharacterized protein</fullName>
    </submittedName>
</protein>
<evidence type="ECO:0000313" key="2">
    <source>
        <dbReference type="Proteomes" id="UP000233553"/>
    </source>
</evidence>
<accession>A0A2N0WAP9</accession>
<reference evidence="1 2" key="1">
    <citation type="submission" date="2017-12" db="EMBL/GenBank/DDBJ databases">
        <title>Draft Genome sequences of multiple microbial strains isolated from spacecraft associated surfaces.</title>
        <authorList>
            <person name="Seuylemezian A."/>
            <person name="Vaishampayan P."/>
            <person name="Venkateswaran K."/>
        </authorList>
    </citation>
    <scope>NUCLEOTIDE SEQUENCE [LARGE SCALE GENOMIC DNA]</scope>
    <source>
        <strain evidence="1 2">2P01AA</strain>
    </source>
</reference>
<proteinExistence type="predicted"/>